<protein>
    <submittedName>
        <fullName evidence="3">Reverse transcriptase domain-containing protein</fullName>
    </submittedName>
</protein>
<proteinExistence type="predicted"/>
<dbReference type="AlphaFoldDB" id="A0A0K0D035"/>
<reference evidence="3" key="2">
    <citation type="submission" date="2017-02" db="UniProtKB">
        <authorList>
            <consortium name="WormBaseParasite"/>
        </authorList>
    </citation>
    <scope>IDENTIFICATION</scope>
</reference>
<reference evidence="2" key="1">
    <citation type="submission" date="2012-09" db="EMBL/GenBank/DDBJ databases">
        <authorList>
            <person name="Martin A.A."/>
        </authorList>
    </citation>
    <scope>NUCLEOTIDE SEQUENCE</scope>
</reference>
<organism evidence="2 3">
    <name type="scientific">Angiostrongylus cantonensis</name>
    <name type="common">Rat lungworm</name>
    <dbReference type="NCBI Taxonomy" id="6313"/>
    <lineage>
        <taxon>Eukaryota</taxon>
        <taxon>Metazoa</taxon>
        <taxon>Ecdysozoa</taxon>
        <taxon>Nematoda</taxon>
        <taxon>Chromadorea</taxon>
        <taxon>Rhabditida</taxon>
        <taxon>Rhabditina</taxon>
        <taxon>Rhabditomorpha</taxon>
        <taxon>Strongyloidea</taxon>
        <taxon>Metastrongylidae</taxon>
        <taxon>Angiostrongylus</taxon>
    </lineage>
</organism>
<dbReference type="Gene3D" id="1.20.1070.10">
    <property type="entry name" value="Rhodopsin 7-helix transmembrane proteins"/>
    <property type="match status" value="1"/>
</dbReference>
<feature type="transmembrane region" description="Helical" evidence="1">
    <location>
        <begin position="59"/>
        <end position="75"/>
    </location>
</feature>
<evidence type="ECO:0000313" key="2">
    <source>
        <dbReference type="Proteomes" id="UP000035642"/>
    </source>
</evidence>
<dbReference type="PANTHER" id="PTHR46709:SF9">
    <property type="entry name" value="G-PROTEIN COUPLED RECEPTORS FAMILY 1 PROFILE DOMAIN-CONTAINING PROTEIN"/>
    <property type="match status" value="1"/>
</dbReference>
<feature type="transmembrane region" description="Helical" evidence="1">
    <location>
        <begin position="111"/>
        <end position="130"/>
    </location>
</feature>
<keyword evidence="1" id="KW-0472">Membrane</keyword>
<evidence type="ECO:0000313" key="3">
    <source>
        <dbReference type="WBParaSite" id="ACAC_0000340401-mRNA-1"/>
    </source>
</evidence>
<sequence length="214" mass="23937">MSSEECSRNESYDFWRYAVIVYVGTPIALAGVVCNCILLVTIVFSLPFKEITSTVSARFGYNGFALNSYTFAFAADNFASTYMVLCATMERFIVVAKIHSLGFIVSENGRYLTIGIVLICVLALRLPSFFEYVIAFRPECPIYMGNVGVKIDGRQTHHLRFADDVVLITPDISHAERMLADFDKACEKIGLRLNLKKAMFVKNGFVSFATLTLK</sequence>
<keyword evidence="1" id="KW-1133">Transmembrane helix</keyword>
<dbReference type="SUPFAM" id="SSF81321">
    <property type="entry name" value="Family A G protein-coupled receptor-like"/>
    <property type="match status" value="1"/>
</dbReference>
<evidence type="ECO:0000256" key="1">
    <source>
        <dbReference type="SAM" id="Phobius"/>
    </source>
</evidence>
<dbReference type="Proteomes" id="UP000035642">
    <property type="component" value="Unassembled WGS sequence"/>
</dbReference>
<dbReference type="WBParaSite" id="ACAC_0000340401-mRNA-1">
    <property type="protein sequence ID" value="ACAC_0000340401-mRNA-1"/>
    <property type="gene ID" value="ACAC_0000340401"/>
</dbReference>
<name>A0A0K0D035_ANGCA</name>
<dbReference type="PANTHER" id="PTHR46709">
    <property type="entry name" value="PROTEIN CBG23488-RELATED"/>
    <property type="match status" value="1"/>
</dbReference>
<feature type="transmembrane region" description="Helical" evidence="1">
    <location>
        <begin position="20"/>
        <end position="47"/>
    </location>
</feature>
<keyword evidence="1" id="KW-0812">Transmembrane</keyword>
<keyword evidence="2" id="KW-1185">Reference proteome</keyword>
<accession>A0A0K0D035</accession>